<evidence type="ECO:0000256" key="1">
    <source>
        <dbReference type="ARBA" id="ARBA00002838"/>
    </source>
</evidence>
<sequence>MYQKLAKIVAFLALIGCSCAAICTGPSVKSTSFTTTDGKIVSQVAFIGEFTLKCSNNAEKVALFAEVDGKVTPVVRVGDNQYQISWSEDLKKASSGDHNVNLYDEEGYAAYRKAQRSGESTSSVKPLTKLSVYHSGTYKGAWIKSELLATILITGAAYVAFSTRNKLIS</sequence>
<protein>
    <recommendedName>
        <fullName evidence="5">Translocon-associated protein subunit delta</fullName>
    </recommendedName>
    <alternativeName>
        <fullName evidence="14">Signal sequence receptor subunit delta</fullName>
    </alternativeName>
</protein>
<feature type="chain" id="PRO_5033778023" description="Translocon-associated protein subunit delta" evidence="15">
    <location>
        <begin position="21"/>
        <end position="169"/>
    </location>
</feature>
<evidence type="ECO:0000256" key="9">
    <source>
        <dbReference type="ARBA" id="ARBA00022824"/>
    </source>
</evidence>
<comment type="similarity">
    <text evidence="3">Belongs to the TRAP-delta family.</text>
</comment>
<dbReference type="EMBL" id="UFQS01000205">
    <property type="protein sequence ID" value="SSX01328.1"/>
    <property type="molecule type" value="Genomic_DNA"/>
</dbReference>
<feature type="signal peptide" evidence="15">
    <location>
        <begin position="1"/>
        <end position="20"/>
    </location>
</feature>
<evidence type="ECO:0000256" key="11">
    <source>
        <dbReference type="ARBA" id="ARBA00022989"/>
    </source>
</evidence>
<comment type="function">
    <text evidence="1">TRAP proteins are part of a complex whose function is to bind calcium to the ER membrane and thereby regulate the retention of ER resident proteins.</text>
</comment>
<dbReference type="GO" id="GO:0005789">
    <property type="term" value="C:endoplasmic reticulum membrane"/>
    <property type="evidence" value="ECO:0007669"/>
    <property type="project" value="UniProtKB-SubCell"/>
</dbReference>
<reference evidence="16" key="1">
    <citation type="submission" date="2018-04" db="EMBL/GenBank/DDBJ databases">
        <authorList>
            <person name="Go L.Y."/>
            <person name="Mitchell J.A."/>
        </authorList>
    </citation>
    <scope>NUCLEOTIDE SEQUENCE</scope>
    <source>
        <tissue evidence="16">Whole organism</tissue>
    </source>
</reference>
<name>A0A336KC81_CULSO</name>
<keyword evidence="8 15" id="KW-0732">Signal</keyword>
<dbReference type="PROSITE" id="PS51257">
    <property type="entry name" value="PROKAR_LIPOPROTEIN"/>
    <property type="match status" value="1"/>
</dbReference>
<accession>A0A336KC81</accession>
<evidence type="ECO:0000256" key="5">
    <source>
        <dbReference type="ARBA" id="ARBA00014387"/>
    </source>
</evidence>
<dbReference type="AlphaFoldDB" id="A0A336KC81"/>
<evidence type="ECO:0000256" key="12">
    <source>
        <dbReference type="ARBA" id="ARBA00023136"/>
    </source>
</evidence>
<evidence type="ECO:0000256" key="15">
    <source>
        <dbReference type="SAM" id="SignalP"/>
    </source>
</evidence>
<dbReference type="InterPro" id="IPR008855">
    <property type="entry name" value="TRAP-delta"/>
</dbReference>
<evidence type="ECO:0000256" key="7">
    <source>
        <dbReference type="ARBA" id="ARBA00022692"/>
    </source>
</evidence>
<comment type="subunit">
    <text evidence="4">Heterotetramer of TRAP-alpha, TRAP-beta, TRAP-delta and TRAP-gamma.</text>
</comment>
<dbReference type="OMA" id="GPWVNSE"/>
<dbReference type="PANTHER" id="PTHR12731:SF1">
    <property type="entry name" value="TRANSLOCON-ASSOCIATED PROTEIN SUBUNIT DELTA"/>
    <property type="match status" value="1"/>
</dbReference>
<evidence type="ECO:0000256" key="6">
    <source>
        <dbReference type="ARBA" id="ARBA00022499"/>
    </source>
</evidence>
<reference evidence="17" key="2">
    <citation type="submission" date="2018-07" db="EMBL/GenBank/DDBJ databases">
        <authorList>
            <person name="Quirk P.G."/>
            <person name="Krulwich T.A."/>
        </authorList>
    </citation>
    <scope>NUCLEOTIDE SEQUENCE</scope>
</reference>
<evidence type="ECO:0000256" key="14">
    <source>
        <dbReference type="ARBA" id="ARBA00031791"/>
    </source>
</evidence>
<comment type="subcellular location">
    <subcellularLocation>
        <location evidence="2">Endoplasmic reticulum membrane</location>
        <topology evidence="2">Single-pass type I membrane protein</topology>
    </subcellularLocation>
</comment>
<dbReference type="PANTHER" id="PTHR12731">
    <property type="entry name" value="TRANSLOCON-ASSOCIATED PROTEIN, DELTA SUBUNIT"/>
    <property type="match status" value="1"/>
</dbReference>
<dbReference type="EMBL" id="UFQT01000205">
    <property type="protein sequence ID" value="SSX21708.1"/>
    <property type="molecule type" value="Genomic_DNA"/>
</dbReference>
<keyword evidence="7" id="KW-0812">Transmembrane</keyword>
<organism evidence="16">
    <name type="scientific">Culicoides sonorensis</name>
    <name type="common">Biting midge</name>
    <dbReference type="NCBI Taxonomy" id="179676"/>
    <lineage>
        <taxon>Eukaryota</taxon>
        <taxon>Metazoa</taxon>
        <taxon>Ecdysozoa</taxon>
        <taxon>Arthropoda</taxon>
        <taxon>Hexapoda</taxon>
        <taxon>Insecta</taxon>
        <taxon>Pterygota</taxon>
        <taxon>Neoptera</taxon>
        <taxon>Endopterygota</taxon>
        <taxon>Diptera</taxon>
        <taxon>Nematocera</taxon>
        <taxon>Chironomoidea</taxon>
        <taxon>Ceratopogonidae</taxon>
        <taxon>Ceratopogoninae</taxon>
        <taxon>Culicoides</taxon>
        <taxon>Monoculicoides</taxon>
    </lineage>
</organism>
<dbReference type="Pfam" id="PF05404">
    <property type="entry name" value="TRAP-delta"/>
    <property type="match status" value="1"/>
</dbReference>
<keyword evidence="12" id="KW-0472">Membrane</keyword>
<evidence type="ECO:0000256" key="8">
    <source>
        <dbReference type="ARBA" id="ARBA00022729"/>
    </source>
</evidence>
<keyword evidence="11" id="KW-1133">Transmembrane helix</keyword>
<keyword evidence="9" id="KW-0256">Endoplasmic reticulum</keyword>
<proteinExistence type="inferred from homology"/>
<evidence type="ECO:0000256" key="13">
    <source>
        <dbReference type="ARBA" id="ARBA00023157"/>
    </source>
</evidence>
<evidence type="ECO:0000313" key="16">
    <source>
        <dbReference type="EMBL" id="SSX01328.1"/>
    </source>
</evidence>
<gene>
    <name evidence="16" type="primary">CSON005130</name>
</gene>
<keyword evidence="6" id="KW-1017">Isopeptide bond</keyword>
<evidence type="ECO:0000256" key="4">
    <source>
        <dbReference type="ARBA" id="ARBA00011819"/>
    </source>
</evidence>
<evidence type="ECO:0000256" key="2">
    <source>
        <dbReference type="ARBA" id="ARBA00004115"/>
    </source>
</evidence>
<keyword evidence="13" id="KW-1015">Disulfide bond</keyword>
<evidence type="ECO:0000313" key="17">
    <source>
        <dbReference type="EMBL" id="SSX21708.1"/>
    </source>
</evidence>
<evidence type="ECO:0000256" key="10">
    <source>
        <dbReference type="ARBA" id="ARBA00022843"/>
    </source>
</evidence>
<dbReference type="VEuPathDB" id="VectorBase:CSON005130"/>
<keyword evidence="10" id="KW-0832">Ubl conjugation</keyword>
<evidence type="ECO:0000256" key="3">
    <source>
        <dbReference type="ARBA" id="ARBA00009294"/>
    </source>
</evidence>